<evidence type="ECO:0000256" key="3">
    <source>
        <dbReference type="ARBA" id="ARBA00023054"/>
    </source>
</evidence>
<feature type="region of interest" description="Disordered" evidence="4">
    <location>
        <begin position="976"/>
        <end position="1026"/>
    </location>
</feature>
<feature type="region of interest" description="Disordered" evidence="4">
    <location>
        <begin position="643"/>
        <end position="691"/>
    </location>
</feature>
<feature type="region of interest" description="Disordered" evidence="4">
    <location>
        <begin position="1292"/>
        <end position="1399"/>
    </location>
</feature>
<sequence length="1463" mass="161909">MSPTTDAKRGAQPRRKSKRGGGGIGSLSVQAGTPGRDSGVRTVNIAPSAVELLSADRAGSGTFGRVAAVNGETPVNCTQFTEGLMRSQFAGALQMPFTFGLNQKAPFPSEARCLLCRGERKDSSSPDCWITGSTPGGFFAPPKSTSLLQLPLWVCHDCRSAVGREERHSVTEHTLPTQDFLLHVPVGTSGMLSESVAPGQLVPTAASLPTPDSSSLPATEGPCSCGSCSKQREMSADVERESVLLHKCWSEVRYMVRCIYRQTGTPLAESQDLPQDQEKEGMKELVDRLCRKDPYQLYQRLEQQAREYVLEVRDRLLKHLPPGPRDPAGERSRPEAHHFLSVLLVEYSALCQAARTISTFLPTLENQHLKRFHVTWELHDKHLFEKLVFSEPLLCNSWPSLVAQLRQGASPQYSFGEGVYATLLQRCQQLEQEMAKVATQWLECEKLINDYVDQQLLFKAEGQNHTTQRTPHTSLISRNTSLKAKHRTLKDDWEFFKQQRFIEEQLTNSKTSLMDGGFTETVRDVLSSRLSIPDCANCNCRRRCTCDDCSLSHILACGATDSHVEPTGSFLSEEHHPASGSPITHQHPCILRNDCSPPFGSNGDAPALPKSFADVYPLSNYPRMGSILNGACRGKEVVLKDESPPVSRSCSSSEADEEEGNRESSEESPPGKRSPMKDKLRNGGDPPSYLNQQAERLQHPCECHVCKQEVPGPTGTAGSLSGRLHANPHFFPENTSHPALHLYPHIHGKLPLHSAGHLPRPLLCPTAFPNTSFAHSKMLPSVLSSDRSGKQQTLSPSLPEHVYQNCFTAMTPWGRNPHCQPLKLENIWDTTLKSWNPTSFFEEPLPEGVDSYRPALLETPLATPFPSSTDDPLVPLETKEKKNVKKKHMYGLQEVIPEASRVVMATSSATSSVSSTATTVQSSSSQIKVSSKRPDLLGDIFHSVVKEEHKHTNTAASRSSPTGLCPLPTLSAPCLSSSSAPHLPAMDPQRSPKEASTAPGFLDAHSGLLPLSRTEGSVSSAPPSVCSDPDCDAHRCEGSGAYDHRAYDGEDSQDEDSCSEHSSSTSTSTNQKEGKYCDCCYCEFFGHGGPPAAPTSRNYAEMREKLRLRLTKRKEEQPKREDQQVVDRENVEDHRNVDELLQFINSEDAKPTSSSRAAKRARHKQRKMEERTRLEEEARERERQELLAKDRQRNDEALKQEILRQLQAAKKKRKDQTREAPGLQSPRLLKESAQHALESLLNGKAELLAESTMGNGDSNRNHLRQLRQLLTQKAGKDKLVEVLPIAESPSWVELSSRPTQSSGLVGDAPAESGQTPKMTEAVAPLMSSNPPLETRPLPSGSLTSKSSCRKQTETVLLGEKMSPVVEATLEHEQRNGKTDSAESPQPKNKAKNKKKKKGEKLNSYIDDVFLPKDIDLNSVEMDETEREVEYFKRFCLDSARQTRQRLSINWSNFNFKKATFAGH</sequence>
<dbReference type="PANTHER" id="PTHR15109:SF2">
    <property type="entry name" value="PROTEIN FAM193A"/>
    <property type="match status" value="1"/>
</dbReference>
<name>A0A0N8JYY6_SCLFO</name>
<dbReference type="SUPFAM" id="SSF74788">
    <property type="entry name" value="Cullin repeat-like"/>
    <property type="match status" value="1"/>
</dbReference>
<reference evidence="6 7" key="1">
    <citation type="submission" date="2015-08" db="EMBL/GenBank/DDBJ databases">
        <title>The genome of the Asian arowana (Scleropages formosus).</title>
        <authorList>
            <person name="Tan M.H."/>
            <person name="Gan H.M."/>
            <person name="Croft L.J."/>
            <person name="Austin C.M."/>
        </authorList>
    </citation>
    <scope>NUCLEOTIDE SEQUENCE [LARGE SCALE GENOMIC DNA]</scope>
    <source>
        <strain evidence="6">Aro1</strain>
    </source>
</reference>
<evidence type="ECO:0000256" key="1">
    <source>
        <dbReference type="ARBA" id="ARBA00009689"/>
    </source>
</evidence>
<feature type="region of interest" description="Disordered" evidence="4">
    <location>
        <begin position="1045"/>
        <end position="1073"/>
    </location>
</feature>
<dbReference type="InterPro" id="IPR031802">
    <property type="entry name" value="FAM193_C"/>
</dbReference>
<evidence type="ECO:0000313" key="7">
    <source>
        <dbReference type="Proteomes" id="UP000034805"/>
    </source>
</evidence>
<proteinExistence type="inferred from homology"/>
<accession>A0A0N8JYY6</accession>
<feature type="compositionally biased region" description="Basic and acidic residues" evidence="4">
    <location>
        <begin position="1167"/>
        <end position="1179"/>
    </location>
</feature>
<evidence type="ECO:0000256" key="2">
    <source>
        <dbReference type="ARBA" id="ARBA00022553"/>
    </source>
</evidence>
<feature type="domain" description="FAM193 C-terminal" evidence="5">
    <location>
        <begin position="1406"/>
        <end position="1461"/>
    </location>
</feature>
<feature type="compositionally biased region" description="Low complexity" evidence="4">
    <location>
        <begin position="976"/>
        <end position="985"/>
    </location>
</feature>
<feature type="compositionally biased region" description="Basic and acidic residues" evidence="4">
    <location>
        <begin position="1110"/>
        <end position="1138"/>
    </location>
</feature>
<comment type="caution">
    <text evidence="6">The sequence shown here is derived from an EMBL/GenBank/DDBJ whole genome shotgun (WGS) entry which is preliminary data.</text>
</comment>
<feature type="compositionally biased region" description="Basic residues" evidence="4">
    <location>
        <begin position="1388"/>
        <end position="1398"/>
    </location>
</feature>
<evidence type="ECO:0000259" key="5">
    <source>
        <dbReference type="Pfam" id="PF15914"/>
    </source>
</evidence>
<dbReference type="InterPro" id="IPR029717">
    <property type="entry name" value="FAM193"/>
</dbReference>
<feature type="compositionally biased region" description="Basic residues" evidence="4">
    <location>
        <begin position="1157"/>
        <end position="1166"/>
    </location>
</feature>
<feature type="region of interest" description="Disordered" evidence="4">
    <location>
        <begin position="1207"/>
        <end position="1228"/>
    </location>
</feature>
<feature type="compositionally biased region" description="Low complexity" evidence="4">
    <location>
        <begin position="1060"/>
        <end position="1069"/>
    </location>
</feature>
<evidence type="ECO:0000256" key="4">
    <source>
        <dbReference type="SAM" id="MobiDB-lite"/>
    </source>
</evidence>
<feature type="region of interest" description="Disordered" evidence="4">
    <location>
        <begin position="1"/>
        <end position="40"/>
    </location>
</feature>
<protein>
    <submittedName>
        <fullName evidence="6">Protein FAM193A-like</fullName>
    </submittedName>
</protein>
<feature type="region of interest" description="Disordered" evidence="4">
    <location>
        <begin position="1110"/>
        <end position="1179"/>
    </location>
</feature>
<feature type="region of interest" description="Disordered" evidence="4">
    <location>
        <begin position="912"/>
        <end position="931"/>
    </location>
</feature>
<gene>
    <name evidence="6" type="ORF">Z043_113524</name>
</gene>
<organism evidence="6 7">
    <name type="scientific">Scleropages formosus</name>
    <name type="common">Asian bonytongue</name>
    <name type="synonym">Osteoglossum formosum</name>
    <dbReference type="NCBI Taxonomy" id="113540"/>
    <lineage>
        <taxon>Eukaryota</taxon>
        <taxon>Metazoa</taxon>
        <taxon>Chordata</taxon>
        <taxon>Craniata</taxon>
        <taxon>Vertebrata</taxon>
        <taxon>Euteleostomi</taxon>
        <taxon>Actinopterygii</taxon>
        <taxon>Neopterygii</taxon>
        <taxon>Teleostei</taxon>
        <taxon>Osteoglossocephala</taxon>
        <taxon>Osteoglossomorpha</taxon>
        <taxon>Osteoglossiformes</taxon>
        <taxon>Osteoglossidae</taxon>
        <taxon>Scleropages</taxon>
    </lineage>
</organism>
<dbReference type="Pfam" id="PF15914">
    <property type="entry name" value="FAM193_C"/>
    <property type="match status" value="1"/>
</dbReference>
<evidence type="ECO:0000313" key="6">
    <source>
        <dbReference type="EMBL" id="KPP67841.1"/>
    </source>
</evidence>
<dbReference type="EMBL" id="JARO02004827">
    <property type="protein sequence ID" value="KPP67841.1"/>
    <property type="molecule type" value="Genomic_DNA"/>
</dbReference>
<feature type="compositionally biased region" description="Low complexity" evidence="4">
    <location>
        <begin position="912"/>
        <end position="929"/>
    </location>
</feature>
<dbReference type="PANTHER" id="PTHR15109">
    <property type="entry name" value="AGAP004327-PA"/>
    <property type="match status" value="1"/>
</dbReference>
<feature type="compositionally biased region" description="Low complexity" evidence="4">
    <location>
        <begin position="644"/>
        <end position="653"/>
    </location>
</feature>
<keyword evidence="2" id="KW-0597">Phosphoprotein</keyword>
<dbReference type="InterPro" id="IPR016159">
    <property type="entry name" value="Cullin_repeat-like_dom_sf"/>
</dbReference>
<feature type="compositionally biased region" description="Basic and acidic residues" evidence="4">
    <location>
        <begin position="1368"/>
        <end position="1380"/>
    </location>
</feature>
<dbReference type="STRING" id="113540.ENSSFOP00015026078"/>
<comment type="similarity">
    <text evidence="1">Belongs to the FAM193 family.</text>
</comment>
<keyword evidence="3" id="KW-0175">Coiled coil</keyword>
<dbReference type="Proteomes" id="UP000034805">
    <property type="component" value="Unassembled WGS sequence"/>
</dbReference>